<dbReference type="SUPFAM" id="SSF81321">
    <property type="entry name" value="Family A G protein-coupled receptor-like"/>
    <property type="match status" value="1"/>
</dbReference>
<proteinExistence type="inferred from homology"/>
<comment type="caution">
    <text evidence="12">The sequence shown here is derived from an EMBL/GenBank/DDBJ whole genome shotgun (WGS) entry which is preliminary data.</text>
</comment>
<evidence type="ECO:0000256" key="1">
    <source>
        <dbReference type="ARBA" id="ARBA00004651"/>
    </source>
</evidence>
<dbReference type="PROSITE" id="PS00237">
    <property type="entry name" value="G_PROTEIN_RECEP_F1_1"/>
    <property type="match status" value="1"/>
</dbReference>
<gene>
    <name evidence="12" type="ORF">AMECASPLE_012212</name>
</gene>
<sequence>MYSCPTYCVVLYVLSQQLHTPTNLFLLSLAVSDFLVGLLLMPIQIWLTGGCWAWGSFMCGLFQYSSFIITSASVGTMVLISVDRHVAICDPLRYPSRVTPKQVKKP</sequence>
<comment type="subcellular location">
    <subcellularLocation>
        <location evidence="1">Cell membrane</location>
        <topology evidence="1">Multi-pass membrane protein</topology>
    </subcellularLocation>
</comment>
<reference evidence="12 13" key="1">
    <citation type="submission" date="2021-06" db="EMBL/GenBank/DDBJ databases">
        <authorList>
            <person name="Palmer J.M."/>
        </authorList>
    </citation>
    <scope>NUCLEOTIDE SEQUENCE [LARGE SCALE GENOMIC DNA]</scope>
    <source>
        <strain evidence="12 13">AS_MEX2019</strain>
        <tissue evidence="12">Muscle</tissue>
    </source>
</reference>
<dbReference type="EMBL" id="JAHRIP010028973">
    <property type="protein sequence ID" value="MEQ2291315.1"/>
    <property type="molecule type" value="Genomic_DNA"/>
</dbReference>
<dbReference type="PROSITE" id="PS50262">
    <property type="entry name" value="G_PROTEIN_RECEP_F1_2"/>
    <property type="match status" value="1"/>
</dbReference>
<keyword evidence="3 9" id="KW-0812">Transmembrane</keyword>
<dbReference type="InterPro" id="IPR017452">
    <property type="entry name" value="GPCR_Rhodpsn_7TM"/>
</dbReference>
<evidence type="ECO:0000256" key="5">
    <source>
        <dbReference type="ARBA" id="ARBA00023040"/>
    </source>
</evidence>
<keyword evidence="2" id="KW-1003">Cell membrane</keyword>
<evidence type="ECO:0000313" key="13">
    <source>
        <dbReference type="Proteomes" id="UP001469553"/>
    </source>
</evidence>
<keyword evidence="8 9" id="KW-0807">Transducer</keyword>
<dbReference type="Gene3D" id="1.20.1070.10">
    <property type="entry name" value="Rhodopsin 7-helix transmembrane proteins"/>
    <property type="match status" value="1"/>
</dbReference>
<keyword evidence="4 10" id="KW-1133">Transmembrane helix</keyword>
<feature type="transmembrane region" description="Helical" evidence="10">
    <location>
        <begin position="24"/>
        <end position="47"/>
    </location>
</feature>
<dbReference type="Proteomes" id="UP001469553">
    <property type="component" value="Unassembled WGS sequence"/>
</dbReference>
<protein>
    <recommendedName>
        <fullName evidence="11">G-protein coupled receptors family 1 profile domain-containing protein</fullName>
    </recommendedName>
</protein>
<evidence type="ECO:0000259" key="11">
    <source>
        <dbReference type="PROSITE" id="PS50262"/>
    </source>
</evidence>
<dbReference type="PANTHER" id="PTHR24249">
    <property type="entry name" value="HISTAMINE RECEPTOR-RELATED G-PROTEIN COUPLED RECEPTOR"/>
    <property type="match status" value="1"/>
</dbReference>
<comment type="similarity">
    <text evidence="9">Belongs to the G-protein coupled receptor 1 family.</text>
</comment>
<keyword evidence="6 10" id="KW-0472">Membrane</keyword>
<evidence type="ECO:0000256" key="9">
    <source>
        <dbReference type="RuleBase" id="RU000688"/>
    </source>
</evidence>
<dbReference type="PANTHER" id="PTHR24249:SF381">
    <property type="entry name" value="TRACE AMINE ASSOCIATED RECEPTOR 19P-RELATED"/>
    <property type="match status" value="1"/>
</dbReference>
<dbReference type="InterPro" id="IPR000276">
    <property type="entry name" value="GPCR_Rhodpsn"/>
</dbReference>
<evidence type="ECO:0000256" key="2">
    <source>
        <dbReference type="ARBA" id="ARBA00022475"/>
    </source>
</evidence>
<dbReference type="Pfam" id="PF00001">
    <property type="entry name" value="7tm_1"/>
    <property type="match status" value="1"/>
</dbReference>
<evidence type="ECO:0000256" key="6">
    <source>
        <dbReference type="ARBA" id="ARBA00023136"/>
    </source>
</evidence>
<evidence type="ECO:0000256" key="3">
    <source>
        <dbReference type="ARBA" id="ARBA00022692"/>
    </source>
</evidence>
<dbReference type="InterPro" id="IPR050569">
    <property type="entry name" value="TAAR"/>
</dbReference>
<feature type="transmembrane region" description="Helical" evidence="10">
    <location>
        <begin position="53"/>
        <end position="80"/>
    </location>
</feature>
<keyword evidence="7 9" id="KW-0675">Receptor</keyword>
<dbReference type="PRINTS" id="PR00237">
    <property type="entry name" value="GPCRRHODOPSN"/>
</dbReference>
<keyword evidence="5 9" id="KW-0297">G-protein coupled receptor</keyword>
<evidence type="ECO:0000256" key="10">
    <source>
        <dbReference type="SAM" id="Phobius"/>
    </source>
</evidence>
<evidence type="ECO:0000256" key="8">
    <source>
        <dbReference type="ARBA" id="ARBA00023224"/>
    </source>
</evidence>
<feature type="domain" description="G-protein coupled receptors family 1 profile" evidence="11">
    <location>
        <begin position="4"/>
        <end position="106"/>
    </location>
</feature>
<accession>A0ABV0YCF0</accession>
<organism evidence="12 13">
    <name type="scientific">Ameca splendens</name>
    <dbReference type="NCBI Taxonomy" id="208324"/>
    <lineage>
        <taxon>Eukaryota</taxon>
        <taxon>Metazoa</taxon>
        <taxon>Chordata</taxon>
        <taxon>Craniata</taxon>
        <taxon>Vertebrata</taxon>
        <taxon>Euteleostomi</taxon>
        <taxon>Actinopterygii</taxon>
        <taxon>Neopterygii</taxon>
        <taxon>Teleostei</taxon>
        <taxon>Neoteleostei</taxon>
        <taxon>Acanthomorphata</taxon>
        <taxon>Ovalentaria</taxon>
        <taxon>Atherinomorphae</taxon>
        <taxon>Cyprinodontiformes</taxon>
        <taxon>Goodeidae</taxon>
        <taxon>Ameca</taxon>
    </lineage>
</organism>
<keyword evidence="13" id="KW-1185">Reference proteome</keyword>
<evidence type="ECO:0000256" key="4">
    <source>
        <dbReference type="ARBA" id="ARBA00022989"/>
    </source>
</evidence>
<evidence type="ECO:0000313" key="12">
    <source>
        <dbReference type="EMBL" id="MEQ2291315.1"/>
    </source>
</evidence>
<evidence type="ECO:0000256" key="7">
    <source>
        <dbReference type="ARBA" id="ARBA00023170"/>
    </source>
</evidence>
<name>A0ABV0YCF0_9TELE</name>